<protein>
    <recommendedName>
        <fullName evidence="4">Clr5 domain-containing protein</fullName>
    </recommendedName>
</protein>
<proteinExistence type="predicted"/>
<sequence>MPRPKINLGPHKAEICRLRRSKVPLQDIVHLLDHKYGIKVALRTVNSRLYEWGFGANNGKAAKDTVLHARLKALMYEDGLDDQQILTALQREGFDINARTLKYVRYRLGFLRRRWPLTEQPAERCTETQPDAESTTHTTSPDAAQSISPGTSRAPQTISLPTIVAIEGSTEVLGSAGDSARVVRVNERFAVKSGTGVLSIEAENLIFLAENSAVPIPKVYSTLQDHDTAKTYIIME</sequence>
<feature type="compositionally biased region" description="Polar residues" evidence="1">
    <location>
        <begin position="127"/>
        <end position="155"/>
    </location>
</feature>
<gene>
    <name evidence="2" type="ORF">APUU_30151A</name>
</gene>
<accession>A0A7R8AK70</accession>
<organism evidence="2 3">
    <name type="scientific">Aspergillus puulaauensis</name>
    <dbReference type="NCBI Taxonomy" id="1220207"/>
    <lineage>
        <taxon>Eukaryota</taxon>
        <taxon>Fungi</taxon>
        <taxon>Dikarya</taxon>
        <taxon>Ascomycota</taxon>
        <taxon>Pezizomycotina</taxon>
        <taxon>Eurotiomycetes</taxon>
        <taxon>Eurotiomycetidae</taxon>
        <taxon>Eurotiales</taxon>
        <taxon>Aspergillaceae</taxon>
        <taxon>Aspergillus</taxon>
    </lineage>
</organism>
<dbReference type="GeneID" id="64971931"/>
<dbReference type="OrthoDB" id="5392716at2759"/>
<reference evidence="2" key="1">
    <citation type="submission" date="2021-01" db="EMBL/GenBank/DDBJ databases">
        <authorList>
            <consortium name="Aspergillus puulaauensis MK2 genome sequencing consortium"/>
            <person name="Kazuki M."/>
            <person name="Futagami T."/>
        </authorList>
    </citation>
    <scope>NUCLEOTIDE SEQUENCE</scope>
    <source>
        <strain evidence="2">MK2</strain>
    </source>
</reference>
<evidence type="ECO:0000256" key="1">
    <source>
        <dbReference type="SAM" id="MobiDB-lite"/>
    </source>
</evidence>
<keyword evidence="3" id="KW-1185">Reference proteome</keyword>
<dbReference type="AlphaFoldDB" id="A0A7R8AK70"/>
<name>A0A7R8AK70_9EURO</name>
<evidence type="ECO:0008006" key="4">
    <source>
        <dbReference type="Google" id="ProtNLM"/>
    </source>
</evidence>
<evidence type="ECO:0000313" key="3">
    <source>
        <dbReference type="Proteomes" id="UP000654913"/>
    </source>
</evidence>
<dbReference type="Proteomes" id="UP000654913">
    <property type="component" value="Chromosome 3"/>
</dbReference>
<evidence type="ECO:0000313" key="2">
    <source>
        <dbReference type="EMBL" id="BCS21926.1"/>
    </source>
</evidence>
<reference evidence="2" key="2">
    <citation type="submission" date="2021-02" db="EMBL/GenBank/DDBJ databases">
        <title>Aspergillus puulaauensis MK2 genome sequence.</title>
        <authorList>
            <person name="Futagami T."/>
            <person name="Mori K."/>
            <person name="Kadooka C."/>
            <person name="Tanaka T."/>
        </authorList>
    </citation>
    <scope>NUCLEOTIDE SEQUENCE</scope>
    <source>
        <strain evidence="2">MK2</strain>
    </source>
</reference>
<dbReference type="RefSeq" id="XP_041554120.1">
    <property type="nucleotide sequence ID" value="XM_041701212.1"/>
</dbReference>
<feature type="region of interest" description="Disordered" evidence="1">
    <location>
        <begin position="121"/>
        <end position="155"/>
    </location>
</feature>
<dbReference type="KEGG" id="apuu:APUU_30151A"/>
<dbReference type="EMBL" id="AP024445">
    <property type="protein sequence ID" value="BCS21926.1"/>
    <property type="molecule type" value="Genomic_DNA"/>
</dbReference>